<accession>R9I8W2</accession>
<reference evidence="1 2" key="1">
    <citation type="submission" date="2013-04" db="EMBL/GenBank/DDBJ databases">
        <title>The Genome Sequence of Bacteroides massiliensis dnLKV3.</title>
        <authorList>
            <consortium name="The Broad Institute Genomics Platform"/>
            <consortium name="The Broad Institute Genome Sequencing Center for Infectious Disease"/>
            <person name="Earl A."/>
            <person name="Xavier R."/>
            <person name="Kuhn K."/>
            <person name="Stappenbeck T."/>
            <person name="Walker B."/>
            <person name="Young S."/>
            <person name="Zeng Q."/>
            <person name="Gargeya S."/>
            <person name="Fitzgerald M."/>
            <person name="Haas B."/>
            <person name="Abouelleil A."/>
            <person name="Allen A.W."/>
            <person name="Alvarado L."/>
            <person name="Arachchi H.M."/>
            <person name="Berlin A.M."/>
            <person name="Chapman S.B."/>
            <person name="Gainer-Dewar J."/>
            <person name="Goldberg J."/>
            <person name="Griggs A."/>
            <person name="Gujja S."/>
            <person name="Hansen M."/>
            <person name="Howarth C."/>
            <person name="Imamovic A."/>
            <person name="Ireland A."/>
            <person name="Larimer J."/>
            <person name="McCowan C."/>
            <person name="Murphy C."/>
            <person name="Pearson M."/>
            <person name="Poon T.W."/>
            <person name="Priest M."/>
            <person name="Roberts A."/>
            <person name="Saif S."/>
            <person name="Shea T."/>
            <person name="Sisk P."/>
            <person name="Sykes S."/>
            <person name="Wortman J."/>
            <person name="Nusbaum C."/>
            <person name="Birren B."/>
        </authorList>
    </citation>
    <scope>NUCLEOTIDE SEQUENCE [LARGE SCALE GENOMIC DNA]</scope>
    <source>
        <strain evidence="2">dnLKV3</strain>
    </source>
</reference>
<dbReference type="PATRIC" id="fig|1235788.3.peg.3480"/>
<proteinExistence type="predicted"/>
<dbReference type="STRING" id="1235788.C802_03398"/>
<organism evidence="1 2">
    <name type="scientific">Phocaeicola sartorii</name>
    <dbReference type="NCBI Taxonomy" id="671267"/>
    <lineage>
        <taxon>Bacteria</taxon>
        <taxon>Pseudomonadati</taxon>
        <taxon>Bacteroidota</taxon>
        <taxon>Bacteroidia</taxon>
        <taxon>Bacteroidales</taxon>
        <taxon>Bacteroidaceae</taxon>
        <taxon>Phocaeicola</taxon>
    </lineage>
</organism>
<sequence length="74" mass="8358">MMTVMATIIGCAAICGFTVWRCVSLVTEERKQIYILDGDIPFLAERAGLEANFIMEAKAHIQLFHQTVYTLYIS</sequence>
<protein>
    <submittedName>
        <fullName evidence="1">Uncharacterized protein</fullName>
    </submittedName>
</protein>
<dbReference type="HOGENOM" id="CLU_190461_0_0_10"/>
<dbReference type="Proteomes" id="UP000014200">
    <property type="component" value="Unassembled WGS sequence"/>
</dbReference>
<evidence type="ECO:0000313" key="1">
    <source>
        <dbReference type="EMBL" id="EOS09845.1"/>
    </source>
</evidence>
<keyword evidence="2" id="KW-1185">Reference proteome</keyword>
<comment type="caution">
    <text evidence="1">The sequence shown here is derived from an EMBL/GenBank/DDBJ whole genome shotgun (WGS) entry which is preliminary data.</text>
</comment>
<name>R9I8W2_9BACT</name>
<dbReference type="EMBL" id="ASSP01000021">
    <property type="protein sequence ID" value="EOS09845.1"/>
    <property type="molecule type" value="Genomic_DNA"/>
</dbReference>
<gene>
    <name evidence="1" type="ORF">C802_03398</name>
</gene>
<dbReference type="AlphaFoldDB" id="R9I8W2"/>
<evidence type="ECO:0000313" key="2">
    <source>
        <dbReference type="Proteomes" id="UP000014200"/>
    </source>
</evidence>